<dbReference type="EMBL" id="CAJVPS010056244">
    <property type="protein sequence ID" value="CAG8776859.1"/>
    <property type="molecule type" value="Genomic_DNA"/>
</dbReference>
<keyword evidence="3" id="KW-1185">Reference proteome</keyword>
<sequence>KSSSSEKLNSSNKEKELIPLGENSQDQTKGKVKKKENDECKEEE</sequence>
<feature type="region of interest" description="Disordered" evidence="1">
    <location>
        <begin position="1"/>
        <end position="44"/>
    </location>
</feature>
<evidence type="ECO:0000313" key="3">
    <source>
        <dbReference type="Proteomes" id="UP000789508"/>
    </source>
</evidence>
<evidence type="ECO:0000313" key="2">
    <source>
        <dbReference type="EMBL" id="CAG8776859.1"/>
    </source>
</evidence>
<protein>
    <submittedName>
        <fullName evidence="2">9567_t:CDS:1</fullName>
    </submittedName>
</protein>
<evidence type="ECO:0000256" key="1">
    <source>
        <dbReference type="SAM" id="MobiDB-lite"/>
    </source>
</evidence>
<comment type="caution">
    <text evidence="2">The sequence shown here is derived from an EMBL/GenBank/DDBJ whole genome shotgun (WGS) entry which is preliminary data.</text>
</comment>
<feature type="non-terminal residue" evidence="2">
    <location>
        <position position="1"/>
    </location>
</feature>
<dbReference type="AlphaFoldDB" id="A0A9N9P011"/>
<dbReference type="Proteomes" id="UP000789508">
    <property type="component" value="Unassembled WGS sequence"/>
</dbReference>
<organism evidence="2 3">
    <name type="scientific">Ambispora leptoticha</name>
    <dbReference type="NCBI Taxonomy" id="144679"/>
    <lineage>
        <taxon>Eukaryota</taxon>
        <taxon>Fungi</taxon>
        <taxon>Fungi incertae sedis</taxon>
        <taxon>Mucoromycota</taxon>
        <taxon>Glomeromycotina</taxon>
        <taxon>Glomeromycetes</taxon>
        <taxon>Archaeosporales</taxon>
        <taxon>Ambisporaceae</taxon>
        <taxon>Ambispora</taxon>
    </lineage>
</organism>
<feature type="compositionally biased region" description="Low complexity" evidence="1">
    <location>
        <begin position="1"/>
        <end position="11"/>
    </location>
</feature>
<feature type="non-terminal residue" evidence="2">
    <location>
        <position position="44"/>
    </location>
</feature>
<proteinExistence type="predicted"/>
<reference evidence="2" key="1">
    <citation type="submission" date="2021-06" db="EMBL/GenBank/DDBJ databases">
        <authorList>
            <person name="Kallberg Y."/>
            <person name="Tangrot J."/>
            <person name="Rosling A."/>
        </authorList>
    </citation>
    <scope>NUCLEOTIDE SEQUENCE</scope>
    <source>
        <strain evidence="2">FL130A</strain>
    </source>
</reference>
<name>A0A9N9P011_9GLOM</name>
<gene>
    <name evidence="2" type="ORF">ALEPTO_LOCUS14447</name>
</gene>
<accession>A0A9N9P011</accession>